<protein>
    <submittedName>
        <fullName evidence="2">Uncharacterized protein</fullName>
    </submittedName>
</protein>
<reference evidence="2" key="1">
    <citation type="journal article" date="2022" name="Syst. Appl. Microbiol.">
        <title>Natronocalculus amylovorans gen. nov., sp. nov., and Natranaeroarchaeum aerophilus sp. nov., dominant culturable amylolytic natronoarchaea from hypersaline soda lakes in southwestern Siberia.</title>
        <authorList>
            <person name="Sorokin D.Y."/>
            <person name="Elcheninov A.G."/>
            <person name="Khizhniak T.V."/>
            <person name="Koenen M."/>
            <person name="Bale N.J."/>
            <person name="Damste J.S.S."/>
            <person name="Kublanov I.V."/>
        </authorList>
    </citation>
    <scope>NUCLEOTIDE SEQUENCE</scope>
    <source>
        <strain evidence="2">AArc-St2</strain>
    </source>
</reference>
<gene>
    <name evidence="2" type="ORF">AArcSt2_12520</name>
</gene>
<evidence type="ECO:0000256" key="1">
    <source>
        <dbReference type="SAM" id="MobiDB-lite"/>
    </source>
</evidence>
<sequence length="66" mass="7778">MGRTRALMTKTDREQISNTSETEENKRYQAISRVRGRVQDELPKDLEVLAEHHPELLKELREIVCE</sequence>
<dbReference type="AlphaFoldDB" id="A0AAE3K968"/>
<organism evidence="2 3">
    <name type="scientific">Natronocalculus amylovorans</name>
    <dbReference type="NCBI Taxonomy" id="2917812"/>
    <lineage>
        <taxon>Archaea</taxon>
        <taxon>Methanobacteriati</taxon>
        <taxon>Methanobacteriota</taxon>
        <taxon>Stenosarchaea group</taxon>
        <taxon>Halobacteria</taxon>
        <taxon>Halobacteriales</taxon>
        <taxon>Haloferacaceae</taxon>
        <taxon>Natronocalculus</taxon>
    </lineage>
</organism>
<feature type="region of interest" description="Disordered" evidence="1">
    <location>
        <begin position="1"/>
        <end position="27"/>
    </location>
</feature>
<comment type="caution">
    <text evidence="2">The sequence shown here is derived from an EMBL/GenBank/DDBJ whole genome shotgun (WGS) entry which is preliminary data.</text>
</comment>
<proteinExistence type="predicted"/>
<accession>A0AAE3K968</accession>
<keyword evidence="3" id="KW-1185">Reference proteome</keyword>
<evidence type="ECO:0000313" key="2">
    <source>
        <dbReference type="EMBL" id="MCL9817768.1"/>
    </source>
</evidence>
<name>A0AAE3K968_9EURY</name>
<dbReference type="Proteomes" id="UP001203207">
    <property type="component" value="Unassembled WGS sequence"/>
</dbReference>
<evidence type="ECO:0000313" key="3">
    <source>
        <dbReference type="Proteomes" id="UP001203207"/>
    </source>
</evidence>
<dbReference type="EMBL" id="JAKRVX010000005">
    <property type="protein sequence ID" value="MCL9817768.1"/>
    <property type="molecule type" value="Genomic_DNA"/>
</dbReference>
<dbReference type="RefSeq" id="WP_250585106.1">
    <property type="nucleotide sequence ID" value="NZ_JAKRVX010000005.1"/>
</dbReference>
<reference evidence="2" key="2">
    <citation type="submission" date="2022-02" db="EMBL/GenBank/DDBJ databases">
        <authorList>
            <person name="Elcheninov A.G."/>
            <person name="Sorokin D.Y."/>
            <person name="Kublanov I.V."/>
        </authorList>
    </citation>
    <scope>NUCLEOTIDE SEQUENCE</scope>
    <source>
        <strain evidence="2">AArc-St2</strain>
    </source>
</reference>